<evidence type="ECO:0000259" key="2">
    <source>
        <dbReference type="Pfam" id="PF06632"/>
    </source>
</evidence>
<dbReference type="PANTHER" id="PTHR28559">
    <property type="entry name" value="DNA REPAIR PROTEIN XRCC4"/>
    <property type="match status" value="1"/>
</dbReference>
<dbReference type="GO" id="GO:0010165">
    <property type="term" value="P:response to X-ray"/>
    <property type="evidence" value="ECO:0007669"/>
    <property type="project" value="TreeGrafter"/>
</dbReference>
<dbReference type="OrthoDB" id="8064436at2759"/>
<keyword evidence="3" id="KW-1185">Reference proteome</keyword>
<dbReference type="GO" id="GO:0003677">
    <property type="term" value="F:DNA binding"/>
    <property type="evidence" value="ECO:0007669"/>
    <property type="project" value="InterPro"/>
</dbReference>
<dbReference type="GO" id="GO:0006303">
    <property type="term" value="P:double-strand break repair via nonhomologous end joining"/>
    <property type="evidence" value="ECO:0007669"/>
    <property type="project" value="TreeGrafter"/>
</dbReference>
<sequence>MESPRHSCLKLELPNPTKPDKIEPIFIKATWYDTHFGLSIMNGLDSWVCKASEEEVRERAVHRRQKQAEKKLATTLPFICLIYRVLQLSWTFEKEGTKLEWRWKRQPSPNPKKTNSGILNFLMDANIRLSFLSILNSKKEKLRELREQLFKAGGNGGKSPEVDEESMEKTDPFEEGSDSEVETVKSGTRTSEDVQMGKSRGRKRIALK</sequence>
<accession>A0A6P8E6W8</accession>
<gene>
    <name evidence="4" type="primary">LOC116214458</name>
</gene>
<feature type="region of interest" description="Disordered" evidence="1">
    <location>
        <begin position="151"/>
        <end position="208"/>
    </location>
</feature>
<dbReference type="AlphaFoldDB" id="A0A6P8E6W8"/>
<dbReference type="Pfam" id="PF06632">
    <property type="entry name" value="XRCC4"/>
    <property type="match status" value="1"/>
</dbReference>
<name>A0A6P8E6W8_PUNGR</name>
<reference evidence="4" key="2">
    <citation type="submission" date="2025-08" db="UniProtKB">
        <authorList>
            <consortium name="RefSeq"/>
        </authorList>
    </citation>
    <scope>IDENTIFICATION</scope>
    <source>
        <tissue evidence="4">Leaf</tissue>
    </source>
</reference>
<dbReference type="Proteomes" id="UP000515151">
    <property type="component" value="Chromosome 7"/>
</dbReference>
<dbReference type="PANTHER" id="PTHR28559:SF1">
    <property type="entry name" value="DNA REPAIR PROTEIN XRCC4"/>
    <property type="match status" value="1"/>
</dbReference>
<feature type="domain" description="XRCC4 N-terminal" evidence="2">
    <location>
        <begin position="24"/>
        <end position="62"/>
    </location>
</feature>
<evidence type="ECO:0000313" key="3">
    <source>
        <dbReference type="Proteomes" id="UP000515151"/>
    </source>
</evidence>
<dbReference type="InterPro" id="IPR010585">
    <property type="entry name" value="DNA_repair_prot_XRCC4"/>
</dbReference>
<dbReference type="GO" id="GO:0005958">
    <property type="term" value="C:DNA-dependent protein kinase-DNA ligase 4 complex"/>
    <property type="evidence" value="ECO:0007669"/>
    <property type="project" value="TreeGrafter"/>
</dbReference>
<dbReference type="GeneID" id="116214458"/>
<dbReference type="GO" id="GO:0006310">
    <property type="term" value="P:DNA recombination"/>
    <property type="evidence" value="ECO:0007669"/>
    <property type="project" value="InterPro"/>
</dbReference>
<dbReference type="GO" id="GO:0032807">
    <property type="term" value="C:DNA ligase IV complex"/>
    <property type="evidence" value="ECO:0007669"/>
    <property type="project" value="TreeGrafter"/>
</dbReference>
<evidence type="ECO:0000313" key="4">
    <source>
        <dbReference type="RefSeq" id="XP_031405722.1"/>
    </source>
</evidence>
<evidence type="ECO:0000256" key="1">
    <source>
        <dbReference type="SAM" id="MobiDB-lite"/>
    </source>
</evidence>
<dbReference type="SUPFAM" id="SSF58022">
    <property type="entry name" value="XRCC4, C-terminal oligomerization domain"/>
    <property type="match status" value="1"/>
</dbReference>
<proteinExistence type="predicted"/>
<organism evidence="3 4">
    <name type="scientific">Punica granatum</name>
    <name type="common">Pomegranate</name>
    <dbReference type="NCBI Taxonomy" id="22663"/>
    <lineage>
        <taxon>Eukaryota</taxon>
        <taxon>Viridiplantae</taxon>
        <taxon>Streptophyta</taxon>
        <taxon>Embryophyta</taxon>
        <taxon>Tracheophyta</taxon>
        <taxon>Spermatophyta</taxon>
        <taxon>Magnoliopsida</taxon>
        <taxon>eudicotyledons</taxon>
        <taxon>Gunneridae</taxon>
        <taxon>Pentapetalae</taxon>
        <taxon>rosids</taxon>
        <taxon>malvids</taxon>
        <taxon>Myrtales</taxon>
        <taxon>Lythraceae</taxon>
        <taxon>Punica</taxon>
    </lineage>
</organism>
<dbReference type="RefSeq" id="XP_031405722.1">
    <property type="nucleotide sequence ID" value="XM_031549862.1"/>
</dbReference>
<protein>
    <submittedName>
        <fullName evidence="4">DNA repair protein XRCC4-like</fullName>
    </submittedName>
</protein>
<reference evidence="3" key="1">
    <citation type="journal article" date="2020" name="Plant Biotechnol. J.">
        <title>The pomegranate (Punica granatum L.) draft genome dissects genetic divergence between soft- and hard-seeded cultivars.</title>
        <authorList>
            <person name="Luo X."/>
            <person name="Li H."/>
            <person name="Wu Z."/>
            <person name="Yao W."/>
            <person name="Zhao P."/>
            <person name="Cao D."/>
            <person name="Yu H."/>
            <person name="Li K."/>
            <person name="Poudel K."/>
            <person name="Zhao D."/>
            <person name="Zhang F."/>
            <person name="Xia X."/>
            <person name="Chen L."/>
            <person name="Wang Q."/>
            <person name="Jing D."/>
            <person name="Cao S."/>
        </authorList>
    </citation>
    <scope>NUCLEOTIDE SEQUENCE [LARGE SCALE GENOMIC DNA]</scope>
    <source>
        <strain evidence="3">cv. Tunisia</strain>
    </source>
</reference>
<feature type="compositionally biased region" description="Basic residues" evidence="1">
    <location>
        <begin position="199"/>
        <end position="208"/>
    </location>
</feature>
<dbReference type="InterPro" id="IPR053961">
    <property type="entry name" value="XRCC4_N"/>
</dbReference>